<evidence type="ECO:0000313" key="1">
    <source>
        <dbReference type="EMBL" id="MEM5400858.1"/>
    </source>
</evidence>
<comment type="caution">
    <text evidence="1">The sequence shown here is derived from an EMBL/GenBank/DDBJ whole genome shotgun (WGS) entry which is preliminary data.</text>
</comment>
<dbReference type="EMBL" id="JAYMRU010000007">
    <property type="protein sequence ID" value="MEM5400858.1"/>
    <property type="molecule type" value="Genomic_DNA"/>
</dbReference>
<evidence type="ECO:0000313" key="2">
    <source>
        <dbReference type="Proteomes" id="UP001392318"/>
    </source>
</evidence>
<sequence length="335" mass="35522">MSTITPGAVYPINAGGFNTPAGQVAYSGTAYSGTFIPALWSGKLAQKFYAATVFGEIANTDWQGDISQMGDTVIINTIPTINIYQYSIGQSLNYDVPSPNTITLQINKGKYFGVNVNNVLELQSKPKLMDMFTNDAAMQMKIAIDRDVLLGTFNQGSASNMGATAGAISGAYNLGTDAAPVSLTAANILQNITALSSVLDESNVPETDRWLIITPTERQLLLQSNLAQAQFMGDGQSVLRNGRIGQIDRFTVYVSNLTPRGAAGQVWGATTAESGALKRHAVIAGHKSGISFASQIAKVESLQNPNDFGNLVRGLNIYGYQVTQPSAVALLVAAN</sequence>
<reference evidence="1" key="1">
    <citation type="submission" date="2024-01" db="EMBL/GenBank/DDBJ databases">
        <title>The diversity of rhizobia nodulating Mimosa spp. in eleven states of Brazil covering several biomes is determined by host plant, location, and edaphic factors.</title>
        <authorList>
            <person name="Rouws L."/>
            <person name="Barauna A."/>
            <person name="Beukes C."/>
            <person name="De Faria S.M."/>
            <person name="Gross E."/>
            <person name="Dos Reis Junior F.B."/>
            <person name="Simon M."/>
            <person name="Maluk M."/>
            <person name="Odee D.W."/>
            <person name="Kenicer G."/>
            <person name="Young J.P.W."/>
            <person name="Reis V.M."/>
            <person name="Zilli J."/>
            <person name="James E.K."/>
        </authorList>
    </citation>
    <scope>NUCLEOTIDE SEQUENCE</scope>
    <source>
        <strain evidence="1">JPY452</strain>
    </source>
</reference>
<name>A0ACC6RGX9_9BURK</name>
<accession>A0ACC6RGX9</accession>
<gene>
    <name evidence="1" type="ORF">VSR83_12270</name>
</gene>
<keyword evidence="2" id="KW-1185">Reference proteome</keyword>
<dbReference type="Proteomes" id="UP001392318">
    <property type="component" value="Unassembled WGS sequence"/>
</dbReference>
<proteinExistence type="predicted"/>
<protein>
    <submittedName>
        <fullName evidence="1">Uncharacterized protein</fullName>
    </submittedName>
</protein>
<organism evidence="1 2">
    <name type="scientific">Paraburkholderia unamae</name>
    <dbReference type="NCBI Taxonomy" id="219649"/>
    <lineage>
        <taxon>Bacteria</taxon>
        <taxon>Pseudomonadati</taxon>
        <taxon>Pseudomonadota</taxon>
        <taxon>Betaproteobacteria</taxon>
        <taxon>Burkholderiales</taxon>
        <taxon>Burkholderiaceae</taxon>
        <taxon>Paraburkholderia</taxon>
    </lineage>
</organism>